<evidence type="ECO:0000256" key="9">
    <source>
        <dbReference type="SAM" id="SignalP"/>
    </source>
</evidence>
<reference evidence="11" key="2">
    <citation type="submission" date="2023-05" db="EMBL/GenBank/DDBJ databases">
        <authorList>
            <consortium name="Lawrence Berkeley National Laboratory"/>
            <person name="Steindorff A."/>
            <person name="Hensen N."/>
            <person name="Bonometti L."/>
            <person name="Westerberg I."/>
            <person name="Brannstrom I.O."/>
            <person name="Guillou S."/>
            <person name="Cros-Aarteil S."/>
            <person name="Calhoun S."/>
            <person name="Haridas S."/>
            <person name="Kuo A."/>
            <person name="Mondo S."/>
            <person name="Pangilinan J."/>
            <person name="Riley R."/>
            <person name="Labutti K."/>
            <person name="Andreopoulos B."/>
            <person name="Lipzen A."/>
            <person name="Chen C."/>
            <person name="Yanf M."/>
            <person name="Daum C."/>
            <person name="Ng V."/>
            <person name="Clum A."/>
            <person name="Ohm R."/>
            <person name="Martin F."/>
            <person name="Silar P."/>
            <person name="Natvig D."/>
            <person name="Lalanne C."/>
            <person name="Gautier V."/>
            <person name="Ament-Velasquez S.L."/>
            <person name="Kruys A."/>
            <person name="Hutchinson M.I."/>
            <person name="Powell A.J."/>
            <person name="Barry K."/>
            <person name="Miller A.N."/>
            <person name="Grigoriev I.V."/>
            <person name="Debuchy R."/>
            <person name="Gladieux P."/>
            <person name="Thoren M.H."/>
            <person name="Johannesson H."/>
        </authorList>
    </citation>
    <scope>NUCLEOTIDE SEQUENCE</scope>
    <source>
        <strain evidence="11">CBS 103.79</strain>
    </source>
</reference>
<dbReference type="SUPFAM" id="SSF50630">
    <property type="entry name" value="Acid proteases"/>
    <property type="match status" value="1"/>
</dbReference>
<evidence type="ECO:0000313" key="12">
    <source>
        <dbReference type="Proteomes" id="UP001303889"/>
    </source>
</evidence>
<dbReference type="InterPro" id="IPR033121">
    <property type="entry name" value="PEPTIDASE_A1"/>
</dbReference>
<keyword evidence="7" id="KW-1015">Disulfide bond</keyword>
<dbReference type="PRINTS" id="PR00792">
    <property type="entry name" value="PEPSIN"/>
</dbReference>
<dbReference type="GO" id="GO:0004190">
    <property type="term" value="F:aspartic-type endopeptidase activity"/>
    <property type="evidence" value="ECO:0007669"/>
    <property type="project" value="UniProtKB-KW"/>
</dbReference>
<gene>
    <name evidence="11" type="ORF">C8A05DRAFT_12606</name>
</gene>
<proteinExistence type="inferred from homology"/>
<dbReference type="PANTHER" id="PTHR47966:SF65">
    <property type="entry name" value="ASPARTIC-TYPE ENDOPEPTIDASE"/>
    <property type="match status" value="1"/>
</dbReference>
<accession>A0AAN6MS36</accession>
<keyword evidence="3 9" id="KW-0732">Signal</keyword>
<dbReference type="InterPro" id="IPR001461">
    <property type="entry name" value="Aspartic_peptidase_A1"/>
</dbReference>
<comment type="caution">
    <text evidence="11">The sequence shown here is derived from an EMBL/GenBank/DDBJ whole genome shotgun (WGS) entry which is preliminary data.</text>
</comment>
<feature type="chain" id="PRO_5042879197" evidence="9">
    <location>
        <begin position="17"/>
        <end position="443"/>
    </location>
</feature>
<evidence type="ECO:0000256" key="1">
    <source>
        <dbReference type="ARBA" id="ARBA00007447"/>
    </source>
</evidence>
<organism evidence="11 12">
    <name type="scientific">Staphylotrichum tortipilum</name>
    <dbReference type="NCBI Taxonomy" id="2831512"/>
    <lineage>
        <taxon>Eukaryota</taxon>
        <taxon>Fungi</taxon>
        <taxon>Dikarya</taxon>
        <taxon>Ascomycota</taxon>
        <taxon>Pezizomycotina</taxon>
        <taxon>Sordariomycetes</taxon>
        <taxon>Sordariomycetidae</taxon>
        <taxon>Sordariales</taxon>
        <taxon>Chaetomiaceae</taxon>
        <taxon>Staphylotrichum</taxon>
    </lineage>
</organism>
<dbReference type="PANTHER" id="PTHR47966">
    <property type="entry name" value="BETA-SITE APP-CLEAVING ENZYME, ISOFORM A-RELATED"/>
    <property type="match status" value="1"/>
</dbReference>
<feature type="signal peptide" evidence="9">
    <location>
        <begin position="1"/>
        <end position="16"/>
    </location>
</feature>
<dbReference type="EMBL" id="MU855353">
    <property type="protein sequence ID" value="KAK3905580.1"/>
    <property type="molecule type" value="Genomic_DNA"/>
</dbReference>
<feature type="domain" description="Peptidase A1" evidence="10">
    <location>
        <begin position="64"/>
        <end position="377"/>
    </location>
</feature>
<dbReference type="InterPro" id="IPR001969">
    <property type="entry name" value="Aspartic_peptidase_AS"/>
</dbReference>
<evidence type="ECO:0000256" key="4">
    <source>
        <dbReference type="ARBA" id="ARBA00022750"/>
    </source>
</evidence>
<evidence type="ECO:0000256" key="3">
    <source>
        <dbReference type="ARBA" id="ARBA00022729"/>
    </source>
</evidence>
<dbReference type="Gene3D" id="2.40.70.10">
    <property type="entry name" value="Acid Proteases"/>
    <property type="match status" value="2"/>
</dbReference>
<evidence type="ECO:0000256" key="2">
    <source>
        <dbReference type="ARBA" id="ARBA00022670"/>
    </source>
</evidence>
<feature type="disulfide bond" evidence="7">
    <location>
        <begin position="309"/>
        <end position="342"/>
    </location>
</feature>
<dbReference type="Pfam" id="PF00026">
    <property type="entry name" value="Asp"/>
    <property type="match status" value="1"/>
</dbReference>
<keyword evidence="2 8" id="KW-0645">Protease</keyword>
<name>A0AAN6MS36_9PEZI</name>
<protein>
    <submittedName>
        <fullName evidence="11">Aspartic peptidase domain-containing protein</fullName>
    </submittedName>
</protein>
<feature type="active site" evidence="6">
    <location>
        <position position="82"/>
    </location>
</feature>
<evidence type="ECO:0000256" key="7">
    <source>
        <dbReference type="PIRSR" id="PIRSR601461-2"/>
    </source>
</evidence>
<evidence type="ECO:0000256" key="5">
    <source>
        <dbReference type="ARBA" id="ARBA00022801"/>
    </source>
</evidence>
<dbReference type="AlphaFoldDB" id="A0AAN6MS36"/>
<dbReference type="InterPro" id="IPR033876">
    <property type="entry name" value="SAP-like"/>
</dbReference>
<dbReference type="GO" id="GO:0006508">
    <property type="term" value="P:proteolysis"/>
    <property type="evidence" value="ECO:0007669"/>
    <property type="project" value="UniProtKB-KW"/>
</dbReference>
<sequence length="443" mass="46926">MLPLLFAALLLAPALAAVSRPRPVVARGDGIVRVPVNAIAAPPPNLRARQNGVEVENQRRGTRYAVDIEVGTPRQKLTLLLDTGSPDTWVNPMCDTANLPADCRAFPQFDFTKSTSLKTTNARDVLVYGIGNASVAYVLETVVIGSARITNQVIGIAFKSYDIPLGIFGISPPVTGDNKYPYVLDMMATQGLIKSRAFSLDLRGIDNPNGAIIFGGIDTGKYIGALAKRPMLSPQQSPGGANRYYVAMTGVGVTFPDGTTAKAEALSVPMFLDSGSTFSYLPTPIYQAFTAFFTDGQRDPKSNYYFVPCDVRKLAGSIDFYFGSKTIRVLLNDFIWEAQGQCVLGVLPNDDEPTLGDTFLRAAYVVFDQDNRNIHLAQAADCGTNLVAIGSGADAVPSSAGRCSAPPMPTAKADNADVKAARAPSNAFAGTALTGMALGPGPA</sequence>
<evidence type="ECO:0000313" key="11">
    <source>
        <dbReference type="EMBL" id="KAK3905580.1"/>
    </source>
</evidence>
<dbReference type="PROSITE" id="PS51767">
    <property type="entry name" value="PEPTIDASE_A1"/>
    <property type="match status" value="1"/>
</dbReference>
<evidence type="ECO:0000256" key="6">
    <source>
        <dbReference type="PIRSR" id="PIRSR601461-1"/>
    </source>
</evidence>
<dbReference type="PROSITE" id="PS00141">
    <property type="entry name" value="ASP_PROTEASE"/>
    <property type="match status" value="1"/>
</dbReference>
<dbReference type="CDD" id="cd05474">
    <property type="entry name" value="SAP_like"/>
    <property type="match status" value="1"/>
</dbReference>
<dbReference type="InterPro" id="IPR021109">
    <property type="entry name" value="Peptidase_aspartic_dom_sf"/>
</dbReference>
<dbReference type="Proteomes" id="UP001303889">
    <property type="component" value="Unassembled WGS sequence"/>
</dbReference>
<keyword evidence="4 8" id="KW-0064">Aspartyl protease</keyword>
<evidence type="ECO:0000259" key="10">
    <source>
        <dbReference type="PROSITE" id="PS51767"/>
    </source>
</evidence>
<feature type="active site" evidence="6">
    <location>
        <position position="273"/>
    </location>
</feature>
<keyword evidence="5 8" id="KW-0378">Hydrolase</keyword>
<keyword evidence="12" id="KW-1185">Reference proteome</keyword>
<comment type="similarity">
    <text evidence="1 8">Belongs to the peptidase A1 family.</text>
</comment>
<reference evidence="11" key="1">
    <citation type="journal article" date="2023" name="Mol. Phylogenet. Evol.">
        <title>Genome-scale phylogeny and comparative genomics of the fungal order Sordariales.</title>
        <authorList>
            <person name="Hensen N."/>
            <person name="Bonometti L."/>
            <person name="Westerberg I."/>
            <person name="Brannstrom I.O."/>
            <person name="Guillou S."/>
            <person name="Cros-Aarteil S."/>
            <person name="Calhoun S."/>
            <person name="Haridas S."/>
            <person name="Kuo A."/>
            <person name="Mondo S."/>
            <person name="Pangilinan J."/>
            <person name="Riley R."/>
            <person name="LaButti K."/>
            <person name="Andreopoulos B."/>
            <person name="Lipzen A."/>
            <person name="Chen C."/>
            <person name="Yan M."/>
            <person name="Daum C."/>
            <person name="Ng V."/>
            <person name="Clum A."/>
            <person name="Steindorff A."/>
            <person name="Ohm R.A."/>
            <person name="Martin F."/>
            <person name="Silar P."/>
            <person name="Natvig D.O."/>
            <person name="Lalanne C."/>
            <person name="Gautier V."/>
            <person name="Ament-Velasquez S.L."/>
            <person name="Kruys A."/>
            <person name="Hutchinson M.I."/>
            <person name="Powell A.J."/>
            <person name="Barry K."/>
            <person name="Miller A.N."/>
            <person name="Grigoriev I.V."/>
            <person name="Debuchy R."/>
            <person name="Gladieux P."/>
            <person name="Hiltunen Thoren M."/>
            <person name="Johannesson H."/>
        </authorList>
    </citation>
    <scope>NUCLEOTIDE SEQUENCE</scope>
    <source>
        <strain evidence="11">CBS 103.79</strain>
    </source>
</reference>
<evidence type="ECO:0000256" key="8">
    <source>
        <dbReference type="RuleBase" id="RU000454"/>
    </source>
</evidence>